<gene>
    <name evidence="1" type="ORF">N7493_000787</name>
</gene>
<dbReference type="AlphaFoldDB" id="A0AAD6HX28"/>
<sequence>MRIGLNHFLYKIKAVDLDKYRCGEGSQTLQHVLLQCPKYIKLHEVLFDKLAYKTNIRPTHTHAARYVAEFMIKTGLLGQFRSYEVEPDPGDTEHDTGIPEGAG</sequence>
<accession>A0AAD6HX28</accession>
<comment type="caution">
    <text evidence="1">The sequence shown here is derived from an EMBL/GenBank/DDBJ whole genome shotgun (WGS) entry which is preliminary data.</text>
</comment>
<reference evidence="1" key="1">
    <citation type="journal article" date="2023" name="IMA Fungus">
        <title>Comparative genomic study of the Penicillium genus elucidates a diverse pangenome and 15 lateral gene transfer events.</title>
        <authorList>
            <person name="Petersen C."/>
            <person name="Sorensen T."/>
            <person name="Nielsen M.R."/>
            <person name="Sondergaard T.E."/>
            <person name="Sorensen J.L."/>
            <person name="Fitzpatrick D.A."/>
            <person name="Frisvad J.C."/>
            <person name="Nielsen K.L."/>
        </authorList>
    </citation>
    <scope>NUCLEOTIDE SEQUENCE</scope>
    <source>
        <strain evidence="1">IBT 17514</strain>
    </source>
</reference>
<reference evidence="1" key="2">
    <citation type="submission" date="2023-01" db="EMBL/GenBank/DDBJ databases">
        <authorList>
            <person name="Petersen C."/>
        </authorList>
    </citation>
    <scope>NUCLEOTIDE SEQUENCE</scope>
    <source>
        <strain evidence="1">IBT 17514</strain>
    </source>
</reference>
<dbReference type="EMBL" id="JAQJAN010000001">
    <property type="protein sequence ID" value="KAJ5740915.1"/>
    <property type="molecule type" value="Genomic_DNA"/>
</dbReference>
<name>A0AAD6HX28_9EURO</name>
<proteinExistence type="predicted"/>
<protein>
    <submittedName>
        <fullName evidence="1">Uncharacterized protein</fullName>
    </submittedName>
</protein>
<organism evidence="1 2">
    <name type="scientific">Penicillium malachiteum</name>
    <dbReference type="NCBI Taxonomy" id="1324776"/>
    <lineage>
        <taxon>Eukaryota</taxon>
        <taxon>Fungi</taxon>
        <taxon>Dikarya</taxon>
        <taxon>Ascomycota</taxon>
        <taxon>Pezizomycotina</taxon>
        <taxon>Eurotiomycetes</taxon>
        <taxon>Eurotiomycetidae</taxon>
        <taxon>Eurotiales</taxon>
        <taxon>Aspergillaceae</taxon>
        <taxon>Penicillium</taxon>
    </lineage>
</organism>
<dbReference type="Proteomes" id="UP001215712">
    <property type="component" value="Unassembled WGS sequence"/>
</dbReference>
<keyword evidence="2" id="KW-1185">Reference proteome</keyword>
<evidence type="ECO:0000313" key="2">
    <source>
        <dbReference type="Proteomes" id="UP001215712"/>
    </source>
</evidence>
<evidence type="ECO:0000313" key="1">
    <source>
        <dbReference type="EMBL" id="KAJ5740915.1"/>
    </source>
</evidence>